<dbReference type="InterPro" id="IPR017937">
    <property type="entry name" value="Thioredoxin_CS"/>
</dbReference>
<dbReference type="GO" id="GO:0016209">
    <property type="term" value="F:antioxidant activity"/>
    <property type="evidence" value="ECO:0007669"/>
    <property type="project" value="InterPro"/>
</dbReference>
<dbReference type="PROSITE" id="PS51352">
    <property type="entry name" value="THIOREDOXIN_2"/>
    <property type="match status" value="1"/>
</dbReference>
<dbReference type="CDD" id="cd02966">
    <property type="entry name" value="TlpA_like_family"/>
    <property type="match status" value="1"/>
</dbReference>
<keyword evidence="4" id="KW-0676">Redox-active center</keyword>
<dbReference type="GO" id="GO:0030313">
    <property type="term" value="C:cell envelope"/>
    <property type="evidence" value="ECO:0007669"/>
    <property type="project" value="UniProtKB-SubCell"/>
</dbReference>
<dbReference type="Gene3D" id="3.40.30.10">
    <property type="entry name" value="Glutaredoxin"/>
    <property type="match status" value="1"/>
</dbReference>
<name>A0A6J7AHP2_9ZZZZ</name>
<evidence type="ECO:0000259" key="5">
    <source>
        <dbReference type="PROSITE" id="PS51352"/>
    </source>
</evidence>
<dbReference type="Pfam" id="PF00578">
    <property type="entry name" value="AhpC-TSA"/>
    <property type="match status" value="1"/>
</dbReference>
<dbReference type="SUPFAM" id="SSF52833">
    <property type="entry name" value="Thioredoxin-like"/>
    <property type="match status" value="1"/>
</dbReference>
<evidence type="ECO:0000313" key="6">
    <source>
        <dbReference type="EMBL" id="CAB4832100.1"/>
    </source>
</evidence>
<organism evidence="6">
    <name type="scientific">freshwater metagenome</name>
    <dbReference type="NCBI Taxonomy" id="449393"/>
    <lineage>
        <taxon>unclassified sequences</taxon>
        <taxon>metagenomes</taxon>
        <taxon>ecological metagenomes</taxon>
    </lineage>
</organism>
<proteinExistence type="predicted"/>
<feature type="domain" description="Thioredoxin" evidence="5">
    <location>
        <begin position="36"/>
        <end position="176"/>
    </location>
</feature>
<reference evidence="6" key="1">
    <citation type="submission" date="2020-05" db="EMBL/GenBank/DDBJ databases">
        <authorList>
            <person name="Chiriac C."/>
            <person name="Salcher M."/>
            <person name="Ghai R."/>
            <person name="Kavagutti S V."/>
        </authorList>
    </citation>
    <scope>NUCLEOTIDE SEQUENCE</scope>
</reference>
<dbReference type="PANTHER" id="PTHR42852">
    <property type="entry name" value="THIOL:DISULFIDE INTERCHANGE PROTEIN DSBE"/>
    <property type="match status" value="1"/>
</dbReference>
<comment type="subcellular location">
    <subcellularLocation>
        <location evidence="1">Cell envelope</location>
    </subcellularLocation>
</comment>
<dbReference type="InterPro" id="IPR050553">
    <property type="entry name" value="Thioredoxin_ResA/DsbE_sf"/>
</dbReference>
<evidence type="ECO:0000256" key="4">
    <source>
        <dbReference type="ARBA" id="ARBA00023284"/>
    </source>
</evidence>
<dbReference type="PROSITE" id="PS00194">
    <property type="entry name" value="THIOREDOXIN_1"/>
    <property type="match status" value="1"/>
</dbReference>
<dbReference type="AlphaFoldDB" id="A0A6J7AHP2"/>
<dbReference type="GO" id="GO:0017004">
    <property type="term" value="P:cytochrome complex assembly"/>
    <property type="evidence" value="ECO:0007669"/>
    <property type="project" value="UniProtKB-KW"/>
</dbReference>
<keyword evidence="3" id="KW-1015">Disulfide bond</keyword>
<accession>A0A6J7AHP2</accession>
<evidence type="ECO:0000256" key="3">
    <source>
        <dbReference type="ARBA" id="ARBA00023157"/>
    </source>
</evidence>
<dbReference type="InterPro" id="IPR036249">
    <property type="entry name" value="Thioredoxin-like_sf"/>
</dbReference>
<dbReference type="GO" id="GO:0016491">
    <property type="term" value="F:oxidoreductase activity"/>
    <property type="evidence" value="ECO:0007669"/>
    <property type="project" value="InterPro"/>
</dbReference>
<dbReference type="InterPro" id="IPR000866">
    <property type="entry name" value="AhpC/TSA"/>
</dbReference>
<dbReference type="InterPro" id="IPR013766">
    <property type="entry name" value="Thioredoxin_domain"/>
</dbReference>
<evidence type="ECO:0000313" key="7">
    <source>
        <dbReference type="EMBL" id="CAB5054715.1"/>
    </source>
</evidence>
<sequence>MSTMKRIALGLVLLTLVGCSSQSTAVPKVGEVISCASISRVAGGTGLQMPCLDGKSTIFVESLRGPLIVNVWGSWCASCKDELPIFRSFYAKSKSTVKMLGVDVEEAKDSDGKDFVVSQGMTWPNLLDPDSRSRGFFGMGVPVTWFIDAKGAVVHKKIGVIQSERELRDLTTKYLGVTVG</sequence>
<dbReference type="EMBL" id="CAFABI010000127">
    <property type="protein sequence ID" value="CAB4832100.1"/>
    <property type="molecule type" value="Genomic_DNA"/>
</dbReference>
<keyword evidence="2" id="KW-0201">Cytochrome c-type biogenesis</keyword>
<evidence type="ECO:0000256" key="1">
    <source>
        <dbReference type="ARBA" id="ARBA00004196"/>
    </source>
</evidence>
<dbReference type="PROSITE" id="PS51257">
    <property type="entry name" value="PROKAR_LIPOPROTEIN"/>
    <property type="match status" value="1"/>
</dbReference>
<gene>
    <name evidence="6" type="ORF">UFOPK3197_01014</name>
    <name evidence="7" type="ORF">UFOPK4265_00996</name>
</gene>
<dbReference type="EMBL" id="CAFBQK010000134">
    <property type="protein sequence ID" value="CAB5054715.1"/>
    <property type="molecule type" value="Genomic_DNA"/>
</dbReference>
<protein>
    <submittedName>
        <fullName evidence="6">Unannotated protein</fullName>
    </submittedName>
</protein>
<evidence type="ECO:0000256" key="2">
    <source>
        <dbReference type="ARBA" id="ARBA00022748"/>
    </source>
</evidence>
<dbReference type="PANTHER" id="PTHR42852:SF6">
    <property type="entry name" value="THIOL:DISULFIDE INTERCHANGE PROTEIN DSBE"/>
    <property type="match status" value="1"/>
</dbReference>